<dbReference type="InterPro" id="IPR042160">
    <property type="entry name" value="HD-Zip_IV"/>
</dbReference>
<dbReference type="InterPro" id="IPR017970">
    <property type="entry name" value="Homeobox_CS"/>
</dbReference>
<keyword evidence="4" id="KW-0175">Coiled coil</keyword>
<sequence>MLPDMNLTTSGGDESQRTGDDGINNKYSCENVDNIAISNQELKRKRYHRHTLQQIQEMEVFFKQCPHPGNNQRKELSDKLGLEPSQVKFWFQNKQTQLKTWDEHHKNSNFNTENDELRAENMMYKDALTSACCRACGRAIVAGISSNEHRLRVDNARLREQIDDLAALVVELVGKPLVDDATIPSSPSSPTTNIEDVRRIMGKYKSEE</sequence>
<protein>
    <submittedName>
        <fullName evidence="13">Homeobox-leucine zipper protein MERISTEM L1</fullName>
    </submittedName>
</protein>
<feature type="compositionally biased region" description="Polar residues" evidence="11">
    <location>
        <begin position="1"/>
        <end position="13"/>
    </location>
</feature>
<evidence type="ECO:0000256" key="2">
    <source>
        <dbReference type="ARBA" id="ARBA00006789"/>
    </source>
</evidence>
<dbReference type="EMBL" id="JACGWJ010000009">
    <property type="protein sequence ID" value="KAL0399899.1"/>
    <property type="molecule type" value="Genomic_DNA"/>
</dbReference>
<organism evidence="13">
    <name type="scientific">Sesamum radiatum</name>
    <name type="common">Black benniseed</name>
    <dbReference type="NCBI Taxonomy" id="300843"/>
    <lineage>
        <taxon>Eukaryota</taxon>
        <taxon>Viridiplantae</taxon>
        <taxon>Streptophyta</taxon>
        <taxon>Embryophyta</taxon>
        <taxon>Tracheophyta</taxon>
        <taxon>Spermatophyta</taxon>
        <taxon>Magnoliopsida</taxon>
        <taxon>eudicotyledons</taxon>
        <taxon>Gunneridae</taxon>
        <taxon>Pentapetalae</taxon>
        <taxon>asterids</taxon>
        <taxon>lamiids</taxon>
        <taxon>Lamiales</taxon>
        <taxon>Pedaliaceae</taxon>
        <taxon>Sesamum</taxon>
    </lineage>
</organism>
<dbReference type="SMART" id="SM00389">
    <property type="entry name" value="HOX"/>
    <property type="match status" value="1"/>
</dbReference>
<dbReference type="PANTHER" id="PTHR45654">
    <property type="entry name" value="HOMEOBOX-LEUCINE ZIPPER PROTEIN MERISTEM L1"/>
    <property type="match status" value="1"/>
</dbReference>
<dbReference type="GO" id="GO:0005634">
    <property type="term" value="C:nucleus"/>
    <property type="evidence" value="ECO:0007669"/>
    <property type="project" value="UniProtKB-SubCell"/>
</dbReference>
<reference evidence="13" key="2">
    <citation type="journal article" date="2024" name="Plant">
        <title>Genomic evolution and insights into agronomic trait innovations of Sesamum species.</title>
        <authorList>
            <person name="Miao H."/>
            <person name="Wang L."/>
            <person name="Qu L."/>
            <person name="Liu H."/>
            <person name="Sun Y."/>
            <person name="Le M."/>
            <person name="Wang Q."/>
            <person name="Wei S."/>
            <person name="Zheng Y."/>
            <person name="Lin W."/>
            <person name="Duan Y."/>
            <person name="Cao H."/>
            <person name="Xiong S."/>
            <person name="Wang X."/>
            <person name="Wei L."/>
            <person name="Li C."/>
            <person name="Ma Q."/>
            <person name="Ju M."/>
            <person name="Zhao R."/>
            <person name="Li G."/>
            <person name="Mu C."/>
            <person name="Tian Q."/>
            <person name="Mei H."/>
            <person name="Zhang T."/>
            <person name="Gao T."/>
            <person name="Zhang H."/>
        </authorList>
    </citation>
    <scope>NUCLEOTIDE SEQUENCE</scope>
    <source>
        <strain evidence="13">G02</strain>
    </source>
</reference>
<keyword evidence="8 9" id="KW-0539">Nucleus</keyword>
<comment type="subcellular location">
    <subcellularLocation>
        <location evidence="1 9 10">Nucleus</location>
    </subcellularLocation>
</comment>
<feature type="DNA-binding region" description="Homeobox" evidence="9">
    <location>
        <begin position="43"/>
        <end position="102"/>
    </location>
</feature>
<dbReference type="GO" id="GO:0000981">
    <property type="term" value="F:DNA-binding transcription factor activity, RNA polymerase II-specific"/>
    <property type="evidence" value="ECO:0007669"/>
    <property type="project" value="InterPro"/>
</dbReference>
<feature type="region of interest" description="Disordered" evidence="11">
    <location>
        <begin position="1"/>
        <end position="25"/>
    </location>
</feature>
<keyword evidence="5 9" id="KW-0238">DNA-binding</keyword>
<evidence type="ECO:0000256" key="6">
    <source>
        <dbReference type="ARBA" id="ARBA00023155"/>
    </source>
</evidence>
<keyword evidence="6 9" id="KW-0371">Homeobox</keyword>
<dbReference type="PANTHER" id="PTHR45654:SF77">
    <property type="entry name" value="HOMEOBOX-LEUCINE ZIPPER PROTEIN MERISTEM L1"/>
    <property type="match status" value="1"/>
</dbReference>
<dbReference type="CDD" id="cd00086">
    <property type="entry name" value="homeodomain"/>
    <property type="match status" value="1"/>
</dbReference>
<evidence type="ECO:0000256" key="3">
    <source>
        <dbReference type="ARBA" id="ARBA00023015"/>
    </source>
</evidence>
<evidence type="ECO:0000259" key="12">
    <source>
        <dbReference type="PROSITE" id="PS50071"/>
    </source>
</evidence>
<dbReference type="PROSITE" id="PS00027">
    <property type="entry name" value="HOMEOBOX_1"/>
    <property type="match status" value="1"/>
</dbReference>
<feature type="domain" description="Homeobox" evidence="12">
    <location>
        <begin position="41"/>
        <end position="101"/>
    </location>
</feature>
<keyword evidence="7" id="KW-0804">Transcription</keyword>
<dbReference type="GO" id="GO:0003677">
    <property type="term" value="F:DNA binding"/>
    <property type="evidence" value="ECO:0007669"/>
    <property type="project" value="UniProtKB-UniRule"/>
</dbReference>
<reference evidence="13" key="1">
    <citation type="submission" date="2020-06" db="EMBL/GenBank/DDBJ databases">
        <authorList>
            <person name="Li T."/>
            <person name="Hu X."/>
            <person name="Zhang T."/>
            <person name="Song X."/>
            <person name="Zhang H."/>
            <person name="Dai N."/>
            <person name="Sheng W."/>
            <person name="Hou X."/>
            <person name="Wei L."/>
        </authorList>
    </citation>
    <scope>NUCLEOTIDE SEQUENCE</scope>
    <source>
        <strain evidence="13">G02</strain>
        <tissue evidence="13">Leaf</tissue>
    </source>
</reference>
<evidence type="ECO:0000256" key="11">
    <source>
        <dbReference type="SAM" id="MobiDB-lite"/>
    </source>
</evidence>
<dbReference type="InterPro" id="IPR001356">
    <property type="entry name" value="HD"/>
</dbReference>
<gene>
    <name evidence="13" type="ORF">Sradi_2333200</name>
</gene>
<accession>A0AAW2T591</accession>
<dbReference type="PROSITE" id="PS50071">
    <property type="entry name" value="HOMEOBOX_2"/>
    <property type="match status" value="1"/>
</dbReference>
<evidence type="ECO:0000256" key="1">
    <source>
        <dbReference type="ARBA" id="ARBA00004123"/>
    </source>
</evidence>
<evidence type="ECO:0000256" key="10">
    <source>
        <dbReference type="RuleBase" id="RU000682"/>
    </source>
</evidence>
<dbReference type="FunFam" id="1.10.10.60:FF:000229">
    <property type="entry name" value="Homeobox-leucine zipper protein HDG1"/>
    <property type="match status" value="1"/>
</dbReference>
<evidence type="ECO:0000256" key="4">
    <source>
        <dbReference type="ARBA" id="ARBA00023054"/>
    </source>
</evidence>
<dbReference type="AlphaFoldDB" id="A0AAW2T591"/>
<evidence type="ECO:0000256" key="7">
    <source>
        <dbReference type="ARBA" id="ARBA00023163"/>
    </source>
</evidence>
<comment type="caution">
    <text evidence="13">The sequence shown here is derived from an EMBL/GenBank/DDBJ whole genome shotgun (WGS) entry which is preliminary data.</text>
</comment>
<evidence type="ECO:0000256" key="9">
    <source>
        <dbReference type="PROSITE-ProRule" id="PRU00108"/>
    </source>
</evidence>
<dbReference type="InterPro" id="IPR009057">
    <property type="entry name" value="Homeodomain-like_sf"/>
</dbReference>
<evidence type="ECO:0000313" key="13">
    <source>
        <dbReference type="EMBL" id="KAL0399899.1"/>
    </source>
</evidence>
<dbReference type="Pfam" id="PF00046">
    <property type="entry name" value="Homeodomain"/>
    <property type="match status" value="1"/>
</dbReference>
<evidence type="ECO:0000256" key="5">
    <source>
        <dbReference type="ARBA" id="ARBA00023125"/>
    </source>
</evidence>
<name>A0AAW2T591_SESRA</name>
<comment type="similarity">
    <text evidence="2">Belongs to the HD-ZIP homeobox family. Class IV subfamily.</text>
</comment>
<dbReference type="Gene3D" id="1.10.10.60">
    <property type="entry name" value="Homeodomain-like"/>
    <property type="match status" value="1"/>
</dbReference>
<dbReference type="SUPFAM" id="SSF46689">
    <property type="entry name" value="Homeodomain-like"/>
    <property type="match status" value="1"/>
</dbReference>
<proteinExistence type="inferred from homology"/>
<evidence type="ECO:0000256" key="8">
    <source>
        <dbReference type="ARBA" id="ARBA00023242"/>
    </source>
</evidence>
<keyword evidence="3" id="KW-0805">Transcription regulation</keyword>